<organism evidence="2 3">
    <name type="scientific">Vanilla planifolia</name>
    <name type="common">Vanilla</name>
    <dbReference type="NCBI Taxonomy" id="51239"/>
    <lineage>
        <taxon>Eukaryota</taxon>
        <taxon>Viridiplantae</taxon>
        <taxon>Streptophyta</taxon>
        <taxon>Embryophyta</taxon>
        <taxon>Tracheophyta</taxon>
        <taxon>Spermatophyta</taxon>
        <taxon>Magnoliopsida</taxon>
        <taxon>Liliopsida</taxon>
        <taxon>Asparagales</taxon>
        <taxon>Orchidaceae</taxon>
        <taxon>Vanilloideae</taxon>
        <taxon>Vanilleae</taxon>
        <taxon>Vanilla</taxon>
    </lineage>
</organism>
<comment type="caution">
    <text evidence="2">The sequence shown here is derived from an EMBL/GenBank/DDBJ whole genome shotgun (WGS) entry which is preliminary data.</text>
</comment>
<feature type="region of interest" description="Disordered" evidence="1">
    <location>
        <begin position="44"/>
        <end position="66"/>
    </location>
</feature>
<dbReference type="OrthoDB" id="772477at2759"/>
<proteinExistence type="predicted"/>
<name>A0A835QEI5_VANPL</name>
<gene>
    <name evidence="2" type="ORF">HPP92_016302</name>
</gene>
<accession>A0A835QEI5</accession>
<dbReference type="AlphaFoldDB" id="A0A835QEI5"/>
<evidence type="ECO:0000256" key="1">
    <source>
        <dbReference type="SAM" id="MobiDB-lite"/>
    </source>
</evidence>
<reference evidence="2 3" key="1">
    <citation type="journal article" date="2020" name="Nat. Food">
        <title>A phased Vanilla planifolia genome enables genetic improvement of flavour and production.</title>
        <authorList>
            <person name="Hasing T."/>
            <person name="Tang H."/>
            <person name="Brym M."/>
            <person name="Khazi F."/>
            <person name="Huang T."/>
            <person name="Chambers A.H."/>
        </authorList>
    </citation>
    <scope>NUCLEOTIDE SEQUENCE [LARGE SCALE GENOMIC DNA]</scope>
    <source>
        <tissue evidence="2">Leaf</tissue>
    </source>
</reference>
<evidence type="ECO:0000313" key="3">
    <source>
        <dbReference type="Proteomes" id="UP000639772"/>
    </source>
</evidence>
<dbReference type="EMBL" id="JADCNM010000008">
    <property type="protein sequence ID" value="KAG0471756.1"/>
    <property type="molecule type" value="Genomic_DNA"/>
</dbReference>
<sequence>MAASLVGLFILMLFLLLLLFVLACRPWRFLCRRRTFASSTFKGTNQARSCQNGKQTTSTNHSDILSNPERKRDVLKEAFALTEAALNHQYEAKGICDAGMQIIEKIANYDVLKKLPVVRLLSRHDARDNTPLGLWLPHSPLPIASQREKPKAIVVPVPFPSTLVLFHGLSHQAGLILASQLPESPKLRPSLWRRRFARRWSNIGPPAAAVSATHRQRSTRRGVVADAIAAIVMGTAAQTKRVVVVDDSGSPVTLSGTAKSHYSSALV</sequence>
<evidence type="ECO:0000313" key="2">
    <source>
        <dbReference type="EMBL" id="KAG0471756.1"/>
    </source>
</evidence>
<protein>
    <submittedName>
        <fullName evidence="2">Uncharacterized protein</fullName>
    </submittedName>
</protein>
<dbReference type="Proteomes" id="UP000639772">
    <property type="component" value="Unassembled WGS sequence"/>
</dbReference>
<feature type="compositionally biased region" description="Polar residues" evidence="1">
    <location>
        <begin position="44"/>
        <end position="65"/>
    </location>
</feature>